<evidence type="ECO:0000313" key="13">
    <source>
        <dbReference type="EMBL" id="AAY54843.1"/>
    </source>
</evidence>
<dbReference type="PANTHER" id="PTHR24276:SF91">
    <property type="entry name" value="AT26814P-RELATED"/>
    <property type="match status" value="1"/>
</dbReference>
<dbReference type="Pfam" id="PF00089">
    <property type="entry name" value="Trypsin"/>
    <property type="match status" value="1"/>
</dbReference>
<dbReference type="SMART" id="SM00020">
    <property type="entry name" value="Tryp_SPc"/>
    <property type="match status" value="1"/>
</dbReference>
<name>Q4V679_DROME</name>
<evidence type="ECO:0000256" key="6">
    <source>
        <dbReference type="ARBA" id="ARBA00022825"/>
    </source>
</evidence>
<evidence type="ECO:0000256" key="10">
    <source>
        <dbReference type="ARBA" id="ARBA00038868"/>
    </source>
</evidence>
<keyword evidence="5" id="KW-0378">Hydrolase</keyword>
<dbReference type="Gene3D" id="2.40.10.10">
    <property type="entry name" value="Trypsin-like serine proteases"/>
    <property type="match status" value="2"/>
</dbReference>
<evidence type="ECO:0000256" key="4">
    <source>
        <dbReference type="ARBA" id="ARBA00022729"/>
    </source>
</evidence>
<evidence type="ECO:0000259" key="12">
    <source>
        <dbReference type="PROSITE" id="PS50240"/>
    </source>
</evidence>
<dbReference type="PRINTS" id="PR00722">
    <property type="entry name" value="CHYMOTRYPSIN"/>
</dbReference>
<dbReference type="EMBL" id="BT022427">
    <property type="protein sequence ID" value="AAY54843.1"/>
    <property type="molecule type" value="mRNA"/>
</dbReference>
<evidence type="ECO:0000256" key="1">
    <source>
        <dbReference type="ARBA" id="ARBA00004239"/>
    </source>
</evidence>
<proteinExistence type="evidence at transcript level"/>
<dbReference type="EC" id="3.4.21.4" evidence="10"/>
<dbReference type="InterPro" id="IPR001254">
    <property type="entry name" value="Trypsin_dom"/>
</dbReference>
<dbReference type="GO" id="GO:0005576">
    <property type="term" value="C:extracellular region"/>
    <property type="evidence" value="ECO:0007669"/>
    <property type="project" value="UniProtKB-SubCell"/>
</dbReference>
<dbReference type="InterPro" id="IPR009003">
    <property type="entry name" value="Peptidase_S1_PA"/>
</dbReference>
<keyword evidence="6" id="KW-0720">Serine protease</keyword>
<dbReference type="PANTHER" id="PTHR24276">
    <property type="entry name" value="POLYSERASE-RELATED"/>
    <property type="match status" value="1"/>
</dbReference>
<feature type="non-terminal residue" evidence="13">
    <location>
        <position position="1"/>
    </location>
</feature>
<reference evidence="13" key="1">
    <citation type="submission" date="2005-05" db="EMBL/GenBank/DDBJ databases">
        <authorList>
            <person name="Stapleton M."/>
            <person name="Carlson J."/>
            <person name="Chavez C."/>
            <person name="Frise E."/>
            <person name="George R."/>
            <person name="Pacleb J."/>
            <person name="Park S."/>
            <person name="Wan K."/>
            <person name="Yu C."/>
            <person name="Celniker S."/>
        </authorList>
    </citation>
    <scope>NUCLEOTIDE SEQUENCE</scope>
</reference>
<evidence type="ECO:0000256" key="2">
    <source>
        <dbReference type="ARBA" id="ARBA00007664"/>
    </source>
</evidence>
<comment type="similarity">
    <text evidence="2">Belongs to the peptidase S1 family.</text>
</comment>
<feature type="signal peptide" evidence="11">
    <location>
        <begin position="1"/>
        <end position="25"/>
    </location>
</feature>
<dbReference type="InterPro" id="IPR043504">
    <property type="entry name" value="Peptidase_S1_PA_chymotrypsin"/>
</dbReference>
<evidence type="ECO:0000256" key="8">
    <source>
        <dbReference type="ARBA" id="ARBA00023157"/>
    </source>
</evidence>
<dbReference type="GO" id="GO:0006508">
    <property type="term" value="P:proteolysis"/>
    <property type="evidence" value="ECO:0007669"/>
    <property type="project" value="UniProtKB-KW"/>
</dbReference>
<evidence type="ECO:0000256" key="11">
    <source>
        <dbReference type="SAM" id="SignalP"/>
    </source>
</evidence>
<keyword evidence="7" id="KW-0865">Zymogen</keyword>
<dbReference type="HOGENOM" id="CLU_006842_7_1_1"/>
<comment type="catalytic activity">
    <reaction evidence="9">
        <text>Preferential cleavage: Arg-|-Xaa, Lys-|-Xaa.</text>
        <dbReference type="EC" id="3.4.21.4"/>
    </reaction>
</comment>
<keyword evidence="4 11" id="KW-0732">Signal</keyword>
<dbReference type="GO" id="GO:0004252">
    <property type="term" value="F:serine-type endopeptidase activity"/>
    <property type="evidence" value="ECO:0007669"/>
    <property type="project" value="UniProtKB-EC"/>
</dbReference>
<dbReference type="SUPFAM" id="SSF50494">
    <property type="entry name" value="Trypsin-like serine proteases"/>
    <property type="match status" value="1"/>
</dbReference>
<evidence type="ECO:0000256" key="3">
    <source>
        <dbReference type="ARBA" id="ARBA00022670"/>
    </source>
</evidence>
<gene>
    <name evidence="13" type="primary">CG17242</name>
</gene>
<accession>Q4V679</accession>
<keyword evidence="8" id="KW-1015">Disulfide bond</keyword>
<protein>
    <recommendedName>
        <fullName evidence="10">trypsin</fullName>
        <ecNumber evidence="10">3.4.21.4</ecNumber>
    </recommendedName>
</protein>
<dbReference type="InterPro" id="IPR050430">
    <property type="entry name" value="Peptidase_S1"/>
</dbReference>
<feature type="domain" description="Peptidase S1" evidence="12">
    <location>
        <begin position="10"/>
        <end position="245"/>
    </location>
</feature>
<keyword evidence="3" id="KW-0645">Protease</keyword>
<sequence length="253" mass="27410">GCRKYFFKMLLKGILLLVSIAQIAADFKSIGIEQAPWQASVQINDKHHCGGVIYSEDIILTIAECVRKARLEFISVRVGSAQENAGGTVLKVEKMRLQVLGLRPSDVAILQLRSPLYLDGGIRAIPLATIPLVPGTNASVSGWGQLSAMNPSSEVLLRVDVKIQDQLMCATNLALKGRLMSVGEICAAPAGEIPYACQGFVGGPLVANNRLYGILSWQSACDVLNKSSVYANIAMFKVWIESTVKLMNFFRIG</sequence>
<dbReference type="CDD" id="cd00190">
    <property type="entry name" value="Tryp_SPc"/>
    <property type="match status" value="1"/>
</dbReference>
<dbReference type="InterPro" id="IPR001314">
    <property type="entry name" value="Peptidase_S1A"/>
</dbReference>
<dbReference type="ExpressionAtlas" id="Q4V679">
    <property type="expression patterns" value="baseline and differential"/>
</dbReference>
<dbReference type="Bgee" id="FBgn0250841">
    <property type="expression patterns" value="Expressed in spermatid in male reproductive gland and 17 other cell types or tissues"/>
</dbReference>
<evidence type="ECO:0000256" key="5">
    <source>
        <dbReference type="ARBA" id="ARBA00022801"/>
    </source>
</evidence>
<feature type="chain" id="PRO_5004245271" description="trypsin" evidence="11">
    <location>
        <begin position="26"/>
        <end position="253"/>
    </location>
</feature>
<dbReference type="AlphaFoldDB" id="Q4V679"/>
<dbReference type="OrthoDB" id="10059102at2759"/>
<organism evidence="13">
    <name type="scientific">Drosophila melanogaster</name>
    <name type="common">Fruit fly</name>
    <dbReference type="NCBI Taxonomy" id="7227"/>
    <lineage>
        <taxon>Eukaryota</taxon>
        <taxon>Metazoa</taxon>
        <taxon>Ecdysozoa</taxon>
        <taxon>Arthropoda</taxon>
        <taxon>Hexapoda</taxon>
        <taxon>Insecta</taxon>
        <taxon>Pterygota</taxon>
        <taxon>Neoptera</taxon>
        <taxon>Endopterygota</taxon>
        <taxon>Diptera</taxon>
        <taxon>Brachycera</taxon>
        <taxon>Muscomorpha</taxon>
        <taxon>Ephydroidea</taxon>
        <taxon>Drosophilidae</taxon>
        <taxon>Drosophila</taxon>
        <taxon>Sophophora</taxon>
    </lineage>
</organism>
<evidence type="ECO:0000256" key="7">
    <source>
        <dbReference type="ARBA" id="ARBA00023145"/>
    </source>
</evidence>
<evidence type="ECO:0000256" key="9">
    <source>
        <dbReference type="ARBA" id="ARBA00036320"/>
    </source>
</evidence>
<dbReference type="MEROPS" id="S01.B60"/>
<dbReference type="VEuPathDB" id="VectorBase:FBgn0250841"/>
<dbReference type="PROSITE" id="PS50240">
    <property type="entry name" value="TRYPSIN_DOM"/>
    <property type="match status" value="1"/>
</dbReference>
<comment type="subcellular location">
    <subcellularLocation>
        <location evidence="1">Secreted</location>
        <location evidence="1">Extracellular space</location>
    </subcellularLocation>
</comment>